<comment type="similarity">
    <text evidence="3">Belongs to the class II aldolase/RraA-like family.</text>
</comment>
<dbReference type="Pfam" id="PF03737">
    <property type="entry name" value="RraA-like"/>
    <property type="match status" value="1"/>
</dbReference>
<evidence type="ECO:0000256" key="5">
    <source>
        <dbReference type="ARBA" id="ARBA00012213"/>
    </source>
</evidence>
<keyword evidence="14" id="KW-1185">Reference proteome</keyword>
<dbReference type="PANTHER" id="PTHR33254:SF4">
    <property type="entry name" value="4-HYDROXY-4-METHYL-2-OXOGLUTARATE ALDOLASE 3-RELATED"/>
    <property type="match status" value="1"/>
</dbReference>
<sequence>MKILKNVKNKQLTPSLRRRFEVVEPATIGHHLHYGFMDSRVRSMLQDVKVVGTAFTVKTNSNDSTMVHKAVSLAEEGDVIVIDRTGDTKHACVGEMVVYAAKSRNVAGIIIDGPCTDIQAIREIGVPVFATGLSPITTKLYGISGEINTIIQCGGVAVKPGDFIIADDNGVLVLSQDLNYEEILEKAEFSERNEPNFKRLLDMGKPLSSITKADQLLEQTNDDYKENDR</sequence>
<dbReference type="EMBL" id="BORJ01000019">
    <property type="protein sequence ID" value="GIN98986.1"/>
    <property type="molecule type" value="Genomic_DNA"/>
</dbReference>
<comment type="subunit">
    <text evidence="4">Homotrimer.</text>
</comment>
<dbReference type="EC" id="4.1.3.17" evidence="5"/>
<gene>
    <name evidence="13" type="ORF">J6TS1_48560</name>
</gene>
<comment type="function">
    <text evidence="8">Catalyzes the aldol cleavage of 4-hydroxy-4-methyl-2-oxoglutarate (HMG) into 2 molecules of pyruvate. Also contains a secondary oxaloacetate (OAA) decarboxylase activity due to the common pyruvate enolate transition state formed following C-C bond cleavage in the retro-aldol and decarboxylation reactions.</text>
</comment>
<reference evidence="13 14" key="1">
    <citation type="submission" date="2021-03" db="EMBL/GenBank/DDBJ databases">
        <title>Antimicrobial resistance genes in bacteria isolated from Japanese honey, and their potential for conferring macrolide and lincosamide resistance in the American foulbrood pathogen Paenibacillus larvae.</title>
        <authorList>
            <person name="Okamoto M."/>
            <person name="Kumagai M."/>
            <person name="Kanamori H."/>
            <person name="Takamatsu D."/>
        </authorList>
    </citation>
    <scope>NUCLEOTIDE SEQUENCE [LARGE SCALE GENOMIC DNA]</scope>
    <source>
        <strain evidence="13 14">J6TS1</strain>
    </source>
</reference>
<evidence type="ECO:0000313" key="13">
    <source>
        <dbReference type="EMBL" id="GIN98986.1"/>
    </source>
</evidence>
<evidence type="ECO:0000256" key="3">
    <source>
        <dbReference type="ARBA" id="ARBA00008621"/>
    </source>
</evidence>
<evidence type="ECO:0000256" key="9">
    <source>
        <dbReference type="ARBA" id="ARBA00029596"/>
    </source>
</evidence>
<comment type="catalytic activity">
    <reaction evidence="1">
        <text>4-hydroxy-4-methyl-2-oxoglutarate = 2 pyruvate</text>
        <dbReference type="Rhea" id="RHEA:22748"/>
        <dbReference type="ChEBI" id="CHEBI:15361"/>
        <dbReference type="ChEBI" id="CHEBI:58276"/>
        <dbReference type="EC" id="4.1.3.17"/>
    </reaction>
</comment>
<dbReference type="RefSeq" id="WP_213021561.1">
    <property type="nucleotide sequence ID" value="NZ_BORJ01000019.1"/>
</dbReference>
<evidence type="ECO:0000256" key="12">
    <source>
        <dbReference type="ARBA" id="ARBA00047973"/>
    </source>
</evidence>
<dbReference type="Proteomes" id="UP000680670">
    <property type="component" value="Unassembled WGS sequence"/>
</dbReference>
<comment type="cofactor">
    <cofactor evidence="2">
        <name>a divalent metal cation</name>
        <dbReference type="ChEBI" id="CHEBI:60240"/>
    </cofactor>
</comment>
<comment type="catalytic activity">
    <reaction evidence="12">
        <text>oxaloacetate + H(+) = pyruvate + CO2</text>
        <dbReference type="Rhea" id="RHEA:15641"/>
        <dbReference type="ChEBI" id="CHEBI:15361"/>
        <dbReference type="ChEBI" id="CHEBI:15378"/>
        <dbReference type="ChEBI" id="CHEBI:16452"/>
        <dbReference type="ChEBI" id="CHEBI:16526"/>
        <dbReference type="EC" id="4.1.1.112"/>
    </reaction>
</comment>
<evidence type="ECO:0000256" key="7">
    <source>
        <dbReference type="ARBA" id="ARBA00016549"/>
    </source>
</evidence>
<evidence type="ECO:0000256" key="1">
    <source>
        <dbReference type="ARBA" id="ARBA00001342"/>
    </source>
</evidence>
<evidence type="ECO:0000313" key="14">
    <source>
        <dbReference type="Proteomes" id="UP000680670"/>
    </source>
</evidence>
<dbReference type="Gene3D" id="3.50.30.40">
    <property type="entry name" value="Ribonuclease E inhibitor RraA/RraA-like"/>
    <property type="match status" value="1"/>
</dbReference>
<dbReference type="PANTHER" id="PTHR33254">
    <property type="entry name" value="4-HYDROXY-4-METHYL-2-OXOGLUTARATE ALDOLASE 3-RELATED"/>
    <property type="match status" value="1"/>
</dbReference>
<evidence type="ECO:0000256" key="10">
    <source>
        <dbReference type="ARBA" id="ARBA00030169"/>
    </source>
</evidence>
<evidence type="ECO:0000256" key="11">
    <source>
        <dbReference type="ARBA" id="ARBA00032305"/>
    </source>
</evidence>
<dbReference type="CDD" id="cd16841">
    <property type="entry name" value="RraA_family"/>
    <property type="match status" value="1"/>
</dbReference>
<dbReference type="InterPro" id="IPR036704">
    <property type="entry name" value="RraA/RraA-like_sf"/>
</dbReference>
<evidence type="ECO:0000256" key="4">
    <source>
        <dbReference type="ARBA" id="ARBA00011233"/>
    </source>
</evidence>
<evidence type="ECO:0000256" key="2">
    <source>
        <dbReference type="ARBA" id="ARBA00001968"/>
    </source>
</evidence>
<dbReference type="EC" id="4.1.1.112" evidence="6"/>
<protein>
    <recommendedName>
        <fullName evidence="7">Putative 4-hydroxy-4-methyl-2-oxoglutarate aldolase</fullName>
        <ecNumber evidence="6">4.1.1.112</ecNumber>
        <ecNumber evidence="5">4.1.3.17</ecNumber>
    </recommendedName>
    <alternativeName>
        <fullName evidence="11">Oxaloacetate decarboxylase</fullName>
    </alternativeName>
    <alternativeName>
        <fullName evidence="9">Regulator of ribonuclease activity homolog</fullName>
    </alternativeName>
    <alternativeName>
        <fullName evidence="10">RraA-like protein</fullName>
    </alternativeName>
</protein>
<name>A0ABQ4L3Y3_SIMTE</name>
<organism evidence="13 14">
    <name type="scientific">Siminovitchia terrae</name>
    <name type="common">Bacillus terrae</name>
    <dbReference type="NCBI Taxonomy" id="1914933"/>
    <lineage>
        <taxon>Bacteria</taxon>
        <taxon>Bacillati</taxon>
        <taxon>Bacillota</taxon>
        <taxon>Bacilli</taxon>
        <taxon>Bacillales</taxon>
        <taxon>Bacillaceae</taxon>
        <taxon>Siminovitchia</taxon>
    </lineage>
</organism>
<evidence type="ECO:0000256" key="6">
    <source>
        <dbReference type="ARBA" id="ARBA00012947"/>
    </source>
</evidence>
<comment type="caution">
    <text evidence="13">The sequence shown here is derived from an EMBL/GenBank/DDBJ whole genome shotgun (WGS) entry which is preliminary data.</text>
</comment>
<dbReference type="SUPFAM" id="SSF89562">
    <property type="entry name" value="RraA-like"/>
    <property type="match status" value="1"/>
</dbReference>
<dbReference type="InterPro" id="IPR005493">
    <property type="entry name" value="RraA/RraA-like"/>
</dbReference>
<accession>A0ABQ4L3Y3</accession>
<evidence type="ECO:0000256" key="8">
    <source>
        <dbReference type="ARBA" id="ARBA00025046"/>
    </source>
</evidence>
<proteinExistence type="inferred from homology"/>